<evidence type="ECO:0000313" key="2">
    <source>
        <dbReference type="Proteomes" id="UP000245634"/>
    </source>
</evidence>
<keyword evidence="2" id="KW-1185">Reference proteome</keyword>
<comment type="caution">
    <text evidence="1">The sequence shown here is derived from an EMBL/GenBank/DDBJ whole genome shotgun (WGS) entry which is preliminary data.</text>
</comment>
<organism evidence="1 2">
    <name type="scientific">Tumebacillus permanentifrigoris</name>
    <dbReference type="NCBI Taxonomy" id="378543"/>
    <lineage>
        <taxon>Bacteria</taxon>
        <taxon>Bacillati</taxon>
        <taxon>Bacillota</taxon>
        <taxon>Bacilli</taxon>
        <taxon>Bacillales</taxon>
        <taxon>Alicyclobacillaceae</taxon>
        <taxon>Tumebacillus</taxon>
    </lineage>
</organism>
<accession>A0A316D8N6</accession>
<name>A0A316D8N6_9BACL</name>
<reference evidence="1 2" key="1">
    <citation type="submission" date="2018-05" db="EMBL/GenBank/DDBJ databases">
        <title>Genomic Encyclopedia of Type Strains, Phase IV (KMG-IV): sequencing the most valuable type-strain genomes for metagenomic binning, comparative biology and taxonomic classification.</title>
        <authorList>
            <person name="Goeker M."/>
        </authorList>
    </citation>
    <scope>NUCLEOTIDE SEQUENCE [LARGE SCALE GENOMIC DNA]</scope>
    <source>
        <strain evidence="1 2">DSM 18773</strain>
    </source>
</reference>
<dbReference type="OrthoDB" id="2351239at2"/>
<protein>
    <submittedName>
        <fullName evidence="1">Sporulation-control protein</fullName>
    </submittedName>
</protein>
<proteinExistence type="predicted"/>
<dbReference type="PANTHER" id="PTHR40053:SF1">
    <property type="entry name" value="SPORULATION-CONTROL PROTEIN SPO0M"/>
    <property type="match status" value="1"/>
</dbReference>
<dbReference type="Pfam" id="PF07070">
    <property type="entry name" value="Spo0M"/>
    <property type="match status" value="1"/>
</dbReference>
<dbReference type="AlphaFoldDB" id="A0A316D8N6"/>
<dbReference type="PANTHER" id="PTHR40053">
    <property type="entry name" value="SPORULATION-CONTROL PROTEIN SPO0M"/>
    <property type="match status" value="1"/>
</dbReference>
<dbReference type="EMBL" id="QGGL01000011">
    <property type="protein sequence ID" value="PWK11303.1"/>
    <property type="molecule type" value="Genomic_DNA"/>
</dbReference>
<evidence type="ECO:0000313" key="1">
    <source>
        <dbReference type="EMBL" id="PWK11303.1"/>
    </source>
</evidence>
<gene>
    <name evidence="1" type="ORF">C7459_11198</name>
</gene>
<dbReference type="RefSeq" id="WP_109689863.1">
    <property type="nucleotide sequence ID" value="NZ_QGGL01000011.1"/>
</dbReference>
<dbReference type="Proteomes" id="UP000245634">
    <property type="component" value="Unassembled WGS sequence"/>
</dbReference>
<sequence length="241" mass="27219">MFKNLFHKLGVSSATVNLVLDSDRVRVGEEVVGAVLITGGKTETQIDAVNVHLTMKNKQGDEERTYEIAKINVATGLVVREGESLQFPLRYTLPVLPQSSHYVSFTLHTELDIPGAVDKHDFDNFYVLPAQPIAVIQETLYHLGFEPKADSGELEGHHQKFEYKPTRGAYRGRLTELEAIFLLEDEGVRIYVELDHRSGLFGQEVETTPTVFIGYEHLNSVESCKAVFIDFLEQEIRHFRG</sequence>
<dbReference type="InterPro" id="IPR009776">
    <property type="entry name" value="Spore_0_M"/>
</dbReference>